<dbReference type="EMBL" id="CP126116">
    <property type="protein sequence ID" value="WHZ56803.1"/>
    <property type="molecule type" value="Genomic_DNA"/>
</dbReference>
<reference evidence="2" key="1">
    <citation type="journal article" date="2025" name="Aquaculture">
        <title>Assessment of the bioflocculant production and safety properties of Metabacillus hrfriensis sp. nov. based on phenotypic and whole-genome sequencing analysis.</title>
        <authorList>
            <person name="Zhang R."/>
            <person name="Zhao Z."/>
            <person name="Luo L."/>
            <person name="Wang S."/>
            <person name="Guo K."/>
            <person name="Xu W."/>
        </authorList>
    </citation>
    <scope>NUCLEOTIDE SEQUENCE [LARGE SCALE GENOMIC DNA]</scope>
    <source>
        <strain evidence="2">CT-WN-B3</strain>
    </source>
</reference>
<evidence type="ECO:0000313" key="2">
    <source>
        <dbReference type="Proteomes" id="UP001226091"/>
    </source>
</evidence>
<name>A0ACD4R8K3_9BACI</name>
<dbReference type="Proteomes" id="UP001226091">
    <property type="component" value="Chromosome"/>
</dbReference>
<keyword evidence="2" id="KW-1185">Reference proteome</keyword>
<accession>A0ACD4R8K3</accession>
<protein>
    <submittedName>
        <fullName evidence="1">Uncharacterized protein</fullName>
    </submittedName>
</protein>
<proteinExistence type="predicted"/>
<gene>
    <name evidence="1" type="ORF">QLQ22_19225</name>
</gene>
<organism evidence="1 2">
    <name type="scientific">Metabacillus hrfriensis</name>
    <dbReference type="NCBI Taxonomy" id="3048891"/>
    <lineage>
        <taxon>Bacteria</taxon>
        <taxon>Bacillati</taxon>
        <taxon>Bacillota</taxon>
        <taxon>Bacilli</taxon>
        <taxon>Bacillales</taxon>
        <taxon>Bacillaceae</taxon>
        <taxon>Metabacillus</taxon>
    </lineage>
</organism>
<sequence length="80" mass="9014">MMRILYILLAGAVVYFALPHLDFSSSSSLESLFSLVWLMFALFVIGGNMTGLIYTPKKRLTKHSAVSKYQKKTKQRAAAR</sequence>
<evidence type="ECO:0000313" key="1">
    <source>
        <dbReference type="EMBL" id="WHZ56803.1"/>
    </source>
</evidence>